<proteinExistence type="predicted"/>
<keyword evidence="2" id="KW-1185">Reference proteome</keyword>
<reference evidence="1" key="2">
    <citation type="submission" date="2020-11" db="EMBL/GenBank/DDBJ databases">
        <authorList>
            <person name="McCartney M.A."/>
            <person name="Auch B."/>
            <person name="Kono T."/>
            <person name="Mallez S."/>
            <person name="Becker A."/>
            <person name="Gohl D.M."/>
            <person name="Silverstein K.A.T."/>
            <person name="Koren S."/>
            <person name="Bechman K.B."/>
            <person name="Herman A."/>
            <person name="Abrahante J.E."/>
            <person name="Garbe J."/>
        </authorList>
    </citation>
    <scope>NUCLEOTIDE SEQUENCE</scope>
    <source>
        <strain evidence="1">Duluth1</strain>
        <tissue evidence="1">Whole animal</tissue>
    </source>
</reference>
<name>A0A9D4N3K9_DREPO</name>
<dbReference type="AlphaFoldDB" id="A0A9D4N3K9"/>
<evidence type="ECO:0000313" key="1">
    <source>
        <dbReference type="EMBL" id="KAH3887185.1"/>
    </source>
</evidence>
<accession>A0A9D4N3K9</accession>
<evidence type="ECO:0000313" key="2">
    <source>
        <dbReference type="Proteomes" id="UP000828390"/>
    </source>
</evidence>
<organism evidence="1 2">
    <name type="scientific">Dreissena polymorpha</name>
    <name type="common">Zebra mussel</name>
    <name type="synonym">Mytilus polymorpha</name>
    <dbReference type="NCBI Taxonomy" id="45954"/>
    <lineage>
        <taxon>Eukaryota</taxon>
        <taxon>Metazoa</taxon>
        <taxon>Spiralia</taxon>
        <taxon>Lophotrochozoa</taxon>
        <taxon>Mollusca</taxon>
        <taxon>Bivalvia</taxon>
        <taxon>Autobranchia</taxon>
        <taxon>Heteroconchia</taxon>
        <taxon>Euheterodonta</taxon>
        <taxon>Imparidentia</taxon>
        <taxon>Neoheterodontei</taxon>
        <taxon>Myida</taxon>
        <taxon>Dreissenoidea</taxon>
        <taxon>Dreissenidae</taxon>
        <taxon>Dreissena</taxon>
    </lineage>
</organism>
<protein>
    <submittedName>
        <fullName evidence="1">Uncharacterized protein</fullName>
    </submittedName>
</protein>
<reference evidence="1" key="1">
    <citation type="journal article" date="2019" name="bioRxiv">
        <title>The Genome of the Zebra Mussel, Dreissena polymorpha: A Resource for Invasive Species Research.</title>
        <authorList>
            <person name="McCartney M.A."/>
            <person name="Auch B."/>
            <person name="Kono T."/>
            <person name="Mallez S."/>
            <person name="Zhang Y."/>
            <person name="Obille A."/>
            <person name="Becker A."/>
            <person name="Abrahante J.E."/>
            <person name="Garbe J."/>
            <person name="Badalamenti J.P."/>
            <person name="Herman A."/>
            <person name="Mangelson H."/>
            <person name="Liachko I."/>
            <person name="Sullivan S."/>
            <person name="Sone E.D."/>
            <person name="Koren S."/>
            <person name="Silverstein K.A.T."/>
            <person name="Beckman K.B."/>
            <person name="Gohl D.M."/>
        </authorList>
    </citation>
    <scope>NUCLEOTIDE SEQUENCE</scope>
    <source>
        <strain evidence="1">Duluth1</strain>
        <tissue evidence="1">Whole animal</tissue>
    </source>
</reference>
<dbReference type="Proteomes" id="UP000828390">
    <property type="component" value="Unassembled WGS sequence"/>
</dbReference>
<gene>
    <name evidence="1" type="ORF">DPMN_011201</name>
</gene>
<sequence length="131" mass="14455">MAGNVIGNCTLRLLDPECVFLNSWCEEPLKNQAVRVVNELHTNSVPESSELASDSGAGRKLYTAPCFAYMFYLLNCVLRDNGARVGGEESVMRRALQVIAAHAEMRCDTEDQVMGIPVNTHSAYCTYHIAN</sequence>
<comment type="caution">
    <text evidence="1">The sequence shown here is derived from an EMBL/GenBank/DDBJ whole genome shotgun (WGS) entry which is preliminary data.</text>
</comment>
<dbReference type="EMBL" id="JAIWYP010000001">
    <property type="protein sequence ID" value="KAH3887185.1"/>
    <property type="molecule type" value="Genomic_DNA"/>
</dbReference>